<dbReference type="InterPro" id="IPR020846">
    <property type="entry name" value="MFS_dom"/>
</dbReference>
<proteinExistence type="predicted"/>
<accession>A0A6G0T978</accession>
<name>A0A6G0T978_APHGL</name>
<dbReference type="OrthoDB" id="6133115at2759"/>
<comment type="caution">
    <text evidence="4">The sequence shown here is derived from an EMBL/GenBank/DDBJ whole genome shotgun (WGS) entry which is preliminary data.</text>
</comment>
<evidence type="ECO:0000256" key="1">
    <source>
        <dbReference type="ARBA" id="ARBA00004141"/>
    </source>
</evidence>
<gene>
    <name evidence="4" type="ORF">AGLY_012868</name>
</gene>
<dbReference type="Gene3D" id="1.20.1250.20">
    <property type="entry name" value="MFS general substrate transporter like domains"/>
    <property type="match status" value="1"/>
</dbReference>
<dbReference type="InterPro" id="IPR011701">
    <property type="entry name" value="MFS"/>
</dbReference>
<dbReference type="PROSITE" id="PS50850">
    <property type="entry name" value="MFS"/>
    <property type="match status" value="1"/>
</dbReference>
<keyword evidence="2" id="KW-0472">Membrane</keyword>
<keyword evidence="2" id="KW-0812">Transmembrane</keyword>
<dbReference type="PANTHER" id="PTHR48021">
    <property type="match status" value="1"/>
</dbReference>
<feature type="transmembrane region" description="Helical" evidence="2">
    <location>
        <begin position="188"/>
        <end position="210"/>
    </location>
</feature>
<dbReference type="InterPro" id="IPR036259">
    <property type="entry name" value="MFS_trans_sf"/>
</dbReference>
<dbReference type="Pfam" id="PF07690">
    <property type="entry name" value="MFS_1"/>
    <property type="match status" value="1"/>
</dbReference>
<keyword evidence="5" id="KW-1185">Reference proteome</keyword>
<dbReference type="GO" id="GO:0022857">
    <property type="term" value="F:transmembrane transporter activity"/>
    <property type="evidence" value="ECO:0007669"/>
    <property type="project" value="InterPro"/>
</dbReference>
<feature type="transmembrane region" description="Helical" evidence="2">
    <location>
        <begin position="415"/>
        <end position="439"/>
    </location>
</feature>
<feature type="transmembrane region" description="Helical" evidence="2">
    <location>
        <begin position="478"/>
        <end position="500"/>
    </location>
</feature>
<evidence type="ECO:0000256" key="2">
    <source>
        <dbReference type="SAM" id="Phobius"/>
    </source>
</evidence>
<evidence type="ECO:0000259" key="3">
    <source>
        <dbReference type="PROSITE" id="PS50850"/>
    </source>
</evidence>
<feature type="domain" description="Major facilitator superfamily (MFS) profile" evidence="3">
    <location>
        <begin position="28"/>
        <end position="506"/>
    </location>
</feature>
<feature type="transmembrane region" description="Helical" evidence="2">
    <location>
        <begin position="357"/>
        <end position="377"/>
    </location>
</feature>
<comment type="subcellular location">
    <subcellularLocation>
        <location evidence="1">Membrane</location>
        <topology evidence="1">Multi-pass membrane protein</topology>
    </subcellularLocation>
</comment>
<sequence length="531" mass="59195">MVELQSSKLDAENAKNEYNSFRSSLAQIGTIIVQNVIMLGFGMSLAIPTVVIGSLMTDDNDGGGRGDIMTLTETEASWYGSVLLVCHPMGGLLSGVLQEIVGRKWCMALVSVPQLVGWYVLWRAGNAFDLYVSCVALGLSMGLSEAPVLTYVGEAVEPRLRGPLSSMPTFTIMLGSFVSYLMSTVMPWRTVAMINMVVPVVSFVAVVFLTPESPVWLLSRNRPAEAKKSLAYLRGCVSTADVEDEFSELSIYAGFNKSVDIEQYVDCGLDQRRLSYVKYLQINTNDTTNAEIDILANQNQTGFLDTLKSFWTPEFTRPFLFIMLFFFFWSFATFIPAKPYLISVFSEIGLPCTAQWTLVYTSILTLVGTLLNVLTVARFGKRPITLVSMALCAFSMLGIGMYMVSTSYFSFLSTWIPMILLNALFFFSGYGVFPIPWMLVSEIYPTKRRGIASGLTAALAFLMTFILTKSFLEMQEWFTLPGLFIVYGSITLIGTLYLYACMPETENKTLQDIEHFFIGDLDDYENCDNLK</sequence>
<protein>
    <recommendedName>
        <fullName evidence="3">Major facilitator superfamily (MFS) profile domain-containing protein</fullName>
    </recommendedName>
</protein>
<keyword evidence="2" id="KW-1133">Transmembrane helix</keyword>
<organism evidence="4 5">
    <name type="scientific">Aphis glycines</name>
    <name type="common">Soybean aphid</name>
    <dbReference type="NCBI Taxonomy" id="307491"/>
    <lineage>
        <taxon>Eukaryota</taxon>
        <taxon>Metazoa</taxon>
        <taxon>Ecdysozoa</taxon>
        <taxon>Arthropoda</taxon>
        <taxon>Hexapoda</taxon>
        <taxon>Insecta</taxon>
        <taxon>Pterygota</taxon>
        <taxon>Neoptera</taxon>
        <taxon>Paraneoptera</taxon>
        <taxon>Hemiptera</taxon>
        <taxon>Sternorrhyncha</taxon>
        <taxon>Aphidomorpha</taxon>
        <taxon>Aphidoidea</taxon>
        <taxon>Aphididae</taxon>
        <taxon>Aphidini</taxon>
        <taxon>Aphis</taxon>
        <taxon>Aphis</taxon>
    </lineage>
</organism>
<dbReference type="GO" id="GO:0016020">
    <property type="term" value="C:membrane"/>
    <property type="evidence" value="ECO:0007669"/>
    <property type="project" value="UniProtKB-SubCell"/>
</dbReference>
<evidence type="ECO:0000313" key="4">
    <source>
        <dbReference type="EMBL" id="KAE9527588.1"/>
    </source>
</evidence>
<dbReference type="Proteomes" id="UP000475862">
    <property type="component" value="Unassembled WGS sequence"/>
</dbReference>
<feature type="transmembrane region" description="Helical" evidence="2">
    <location>
        <begin position="76"/>
        <end position="93"/>
    </location>
</feature>
<reference evidence="4 5" key="1">
    <citation type="submission" date="2019-08" db="EMBL/GenBank/DDBJ databases">
        <title>The genome of the soybean aphid Biotype 1, its phylome, world population structure and adaptation to the North American continent.</title>
        <authorList>
            <person name="Giordano R."/>
            <person name="Donthu R.K."/>
            <person name="Hernandez A.G."/>
            <person name="Wright C.L."/>
            <person name="Zimin A.V."/>
        </authorList>
    </citation>
    <scope>NUCLEOTIDE SEQUENCE [LARGE SCALE GENOMIC DNA]</scope>
    <source>
        <tissue evidence="4">Whole aphids</tissue>
    </source>
</reference>
<feature type="transmembrane region" description="Helical" evidence="2">
    <location>
        <begin position="451"/>
        <end position="472"/>
    </location>
</feature>
<dbReference type="SUPFAM" id="SSF103473">
    <property type="entry name" value="MFS general substrate transporter"/>
    <property type="match status" value="1"/>
</dbReference>
<feature type="transmembrane region" description="Helical" evidence="2">
    <location>
        <begin position="318"/>
        <end position="337"/>
    </location>
</feature>
<evidence type="ECO:0000313" key="5">
    <source>
        <dbReference type="Proteomes" id="UP000475862"/>
    </source>
</evidence>
<dbReference type="InterPro" id="IPR050549">
    <property type="entry name" value="MFS_Trehalose_Transporter"/>
</dbReference>
<feature type="transmembrane region" description="Helical" evidence="2">
    <location>
        <begin position="32"/>
        <end position="56"/>
    </location>
</feature>
<feature type="transmembrane region" description="Helical" evidence="2">
    <location>
        <begin position="164"/>
        <end position="182"/>
    </location>
</feature>
<dbReference type="AlphaFoldDB" id="A0A6G0T978"/>
<dbReference type="PANTHER" id="PTHR48021:SF39">
    <property type="entry name" value="MAJOR FACILITATOR SUPERFAMILY (MFS) PROFILE DOMAIN-CONTAINING PROTEIN"/>
    <property type="match status" value="1"/>
</dbReference>
<feature type="transmembrane region" description="Helical" evidence="2">
    <location>
        <begin position="384"/>
        <end position="403"/>
    </location>
</feature>
<dbReference type="EMBL" id="VYZN01000052">
    <property type="protein sequence ID" value="KAE9527588.1"/>
    <property type="molecule type" value="Genomic_DNA"/>
</dbReference>